<proteinExistence type="predicted"/>
<protein>
    <submittedName>
        <fullName evidence="1">10056_t:CDS:1</fullName>
    </submittedName>
</protein>
<name>A0ACA9NLU0_9GLOM</name>
<comment type="caution">
    <text evidence="1">The sequence shown here is derived from an EMBL/GenBank/DDBJ whole genome shotgun (WGS) entry which is preliminary data.</text>
</comment>
<gene>
    <name evidence="1" type="ORF">ACOLOM_LOCUS8674</name>
</gene>
<evidence type="ECO:0000313" key="1">
    <source>
        <dbReference type="EMBL" id="CAG8663545.1"/>
    </source>
</evidence>
<accession>A0ACA9NLU0</accession>
<sequence>MRAAVPEEIWTGVPPAKSRPPRMNDVWRPAVLAGDGVVDGESKAQVVSRVIALTTRLGTSTPNFNSISRDIRAIMGLGELSVVIGCNDAFEASKSIS</sequence>
<organism evidence="1 2">
    <name type="scientific">Acaulospora colombiana</name>
    <dbReference type="NCBI Taxonomy" id="27376"/>
    <lineage>
        <taxon>Eukaryota</taxon>
        <taxon>Fungi</taxon>
        <taxon>Fungi incertae sedis</taxon>
        <taxon>Mucoromycota</taxon>
        <taxon>Glomeromycotina</taxon>
        <taxon>Glomeromycetes</taxon>
        <taxon>Diversisporales</taxon>
        <taxon>Acaulosporaceae</taxon>
        <taxon>Acaulospora</taxon>
    </lineage>
</organism>
<evidence type="ECO:0000313" key="2">
    <source>
        <dbReference type="Proteomes" id="UP000789525"/>
    </source>
</evidence>
<reference evidence="1" key="1">
    <citation type="submission" date="2021-06" db="EMBL/GenBank/DDBJ databases">
        <authorList>
            <person name="Kallberg Y."/>
            <person name="Tangrot J."/>
            <person name="Rosling A."/>
        </authorList>
    </citation>
    <scope>NUCLEOTIDE SEQUENCE</scope>
    <source>
        <strain evidence="1">CL356</strain>
    </source>
</reference>
<keyword evidence="2" id="KW-1185">Reference proteome</keyword>
<dbReference type="Proteomes" id="UP000789525">
    <property type="component" value="Unassembled WGS sequence"/>
</dbReference>
<dbReference type="EMBL" id="CAJVPT010023107">
    <property type="protein sequence ID" value="CAG8663545.1"/>
    <property type="molecule type" value="Genomic_DNA"/>
</dbReference>